<dbReference type="InterPro" id="IPR017384">
    <property type="entry name" value="NADH_Ub_cplx-1_asu_su-1"/>
</dbReference>
<evidence type="ECO:0000256" key="11">
    <source>
        <dbReference type="ARBA" id="ARBA00023128"/>
    </source>
</evidence>
<evidence type="ECO:0000256" key="14">
    <source>
        <dbReference type="ARBA" id="ARBA00033255"/>
    </source>
</evidence>
<gene>
    <name evidence="16" type="primary">ndufa1</name>
</gene>
<dbReference type="Pfam" id="PF15879">
    <property type="entry name" value="MWFE"/>
    <property type="match status" value="1"/>
</dbReference>
<reference evidence="16" key="2">
    <citation type="submission" date="2025-08" db="UniProtKB">
        <authorList>
            <consortium name="Ensembl"/>
        </authorList>
    </citation>
    <scope>IDENTIFICATION</scope>
</reference>
<evidence type="ECO:0000256" key="10">
    <source>
        <dbReference type="ARBA" id="ARBA00022989"/>
    </source>
</evidence>
<evidence type="ECO:0000256" key="5">
    <source>
        <dbReference type="ARBA" id="ARBA00022448"/>
    </source>
</evidence>
<evidence type="ECO:0000256" key="7">
    <source>
        <dbReference type="ARBA" id="ARBA00022692"/>
    </source>
</evidence>
<organism evidence="16 17">
    <name type="scientific">Salarias fasciatus</name>
    <name type="common">Jewelled blenny</name>
    <name type="synonym">Blennius fasciatus</name>
    <dbReference type="NCBI Taxonomy" id="181472"/>
    <lineage>
        <taxon>Eukaryota</taxon>
        <taxon>Metazoa</taxon>
        <taxon>Chordata</taxon>
        <taxon>Craniata</taxon>
        <taxon>Vertebrata</taxon>
        <taxon>Euteleostomi</taxon>
        <taxon>Actinopterygii</taxon>
        <taxon>Neopterygii</taxon>
        <taxon>Teleostei</taxon>
        <taxon>Neoteleostei</taxon>
        <taxon>Acanthomorphata</taxon>
        <taxon>Ovalentaria</taxon>
        <taxon>Blenniimorphae</taxon>
        <taxon>Blenniiformes</taxon>
        <taxon>Blennioidei</taxon>
        <taxon>Blenniidae</taxon>
        <taxon>Salariinae</taxon>
        <taxon>Salarias</taxon>
    </lineage>
</organism>
<keyword evidence="9" id="KW-0249">Electron transport</keyword>
<keyword evidence="6" id="KW-0679">Respiratory chain</keyword>
<evidence type="ECO:0000256" key="4">
    <source>
        <dbReference type="ARBA" id="ARBA00016392"/>
    </source>
</evidence>
<keyword evidence="17" id="KW-1185">Reference proteome</keyword>
<evidence type="ECO:0000313" key="17">
    <source>
        <dbReference type="Proteomes" id="UP000472267"/>
    </source>
</evidence>
<sequence>MWYEILPGLGLMSVCLMMPGFATTVIQKYMNGGKEKRVARAPWQWYLIERDRRVAGTGNSFDIKGLENIN</sequence>
<name>A0A672GTE0_SALFA</name>
<dbReference type="InParanoid" id="A0A672GTE0"/>
<evidence type="ECO:0000256" key="13">
    <source>
        <dbReference type="ARBA" id="ARBA00029847"/>
    </source>
</evidence>
<keyword evidence="7 15" id="KW-0812">Transmembrane</keyword>
<keyword evidence="8" id="KW-0999">Mitochondrion inner membrane</keyword>
<evidence type="ECO:0000256" key="3">
    <source>
        <dbReference type="ARBA" id="ARBA00009960"/>
    </source>
</evidence>
<dbReference type="OrthoDB" id="1920692at2759"/>
<dbReference type="OMA" id="VMAVCLM"/>
<evidence type="ECO:0000256" key="9">
    <source>
        <dbReference type="ARBA" id="ARBA00022982"/>
    </source>
</evidence>
<evidence type="ECO:0000256" key="2">
    <source>
        <dbReference type="ARBA" id="ARBA00004298"/>
    </source>
</evidence>
<reference evidence="16" key="1">
    <citation type="submission" date="2019-06" db="EMBL/GenBank/DDBJ databases">
        <authorList>
            <consortium name="Wellcome Sanger Institute Data Sharing"/>
        </authorList>
    </citation>
    <scope>NUCLEOTIDE SEQUENCE [LARGE SCALE GENOMIC DNA]</scope>
</reference>
<protein>
    <recommendedName>
        <fullName evidence="4">NADH dehydrogenase [ubiquinone] 1 alpha subcomplex subunit 1</fullName>
    </recommendedName>
    <alternativeName>
        <fullName evidence="14">Complex I-MWFE</fullName>
    </alternativeName>
    <alternativeName>
        <fullName evidence="13">NADH-ubiquinone oxidoreductase MWFE subunit</fullName>
    </alternativeName>
</protein>
<evidence type="ECO:0000256" key="6">
    <source>
        <dbReference type="ARBA" id="ARBA00022660"/>
    </source>
</evidence>
<dbReference type="FunCoup" id="A0A672GTE0">
    <property type="interactions" value="1061"/>
</dbReference>
<dbReference type="AlphaFoldDB" id="A0A672GTE0"/>
<dbReference type="PANTHER" id="PTHR17098:SF2">
    <property type="entry name" value="NADH DEHYDROGENASE [UBIQUINONE] 1 ALPHA SUBCOMPLEX SUBUNIT 1"/>
    <property type="match status" value="1"/>
</dbReference>
<reference evidence="16" key="3">
    <citation type="submission" date="2025-09" db="UniProtKB">
        <authorList>
            <consortium name="Ensembl"/>
        </authorList>
    </citation>
    <scope>IDENTIFICATION</scope>
</reference>
<evidence type="ECO:0000256" key="15">
    <source>
        <dbReference type="SAM" id="Phobius"/>
    </source>
</evidence>
<feature type="transmembrane region" description="Helical" evidence="15">
    <location>
        <begin position="6"/>
        <end position="26"/>
    </location>
</feature>
<dbReference type="Ensembl" id="ENSSFAT00005022454.1">
    <property type="protein sequence ID" value="ENSSFAP00005021537.1"/>
    <property type="gene ID" value="ENSSFAG00005011254.1"/>
</dbReference>
<comment type="function">
    <text evidence="1">Accessory subunit of the mitochondrial membrane respiratory chain NADH dehydrogenase (Complex I), that is believed not to be involved in catalysis. Complex I functions in the transfer of electrons from NADH to the respiratory chain. The immediate electron acceptor for the enzyme is believed to be ubiquinone.</text>
</comment>
<evidence type="ECO:0000256" key="8">
    <source>
        <dbReference type="ARBA" id="ARBA00022792"/>
    </source>
</evidence>
<keyword evidence="11" id="KW-0496">Mitochondrion</keyword>
<keyword evidence="10 15" id="KW-1133">Transmembrane helix</keyword>
<keyword evidence="12 15" id="KW-0472">Membrane</keyword>
<keyword evidence="5" id="KW-0813">Transport</keyword>
<dbReference type="Proteomes" id="UP000472267">
    <property type="component" value="Chromosome 2"/>
</dbReference>
<dbReference type="GO" id="GO:0005743">
    <property type="term" value="C:mitochondrial inner membrane"/>
    <property type="evidence" value="ECO:0007669"/>
    <property type="project" value="UniProtKB-SubCell"/>
</dbReference>
<comment type="subcellular location">
    <subcellularLocation>
        <location evidence="2">Mitochondrion inner membrane</location>
        <topology evidence="2">Single-pass membrane protein</topology>
        <orientation evidence="2">Matrix side</orientation>
    </subcellularLocation>
</comment>
<proteinExistence type="inferred from homology"/>
<evidence type="ECO:0000313" key="16">
    <source>
        <dbReference type="Ensembl" id="ENSSFAP00005021537.1"/>
    </source>
</evidence>
<dbReference type="GeneID" id="115398576"/>
<dbReference type="PANTHER" id="PTHR17098">
    <property type="entry name" value="NADH-UBIQUINONE OXIDOREDUCTASE MWFE SUBUNIT"/>
    <property type="match status" value="1"/>
</dbReference>
<evidence type="ECO:0000256" key="12">
    <source>
        <dbReference type="ARBA" id="ARBA00023136"/>
    </source>
</evidence>
<comment type="similarity">
    <text evidence="3">Belongs to the complex I NDUFA1 subunit family.</text>
</comment>
<dbReference type="RefSeq" id="XP_029961275.1">
    <property type="nucleotide sequence ID" value="XM_030105415.1"/>
</dbReference>
<dbReference type="CTD" id="4694"/>
<accession>A0A672GTE0</accession>
<evidence type="ECO:0000256" key="1">
    <source>
        <dbReference type="ARBA" id="ARBA00003195"/>
    </source>
</evidence>